<keyword evidence="7" id="KW-0449">Lipoprotein</keyword>
<feature type="compositionally biased region" description="Acidic residues" evidence="11">
    <location>
        <begin position="182"/>
        <end position="208"/>
    </location>
</feature>
<comment type="similarity">
    <text evidence="10">Belongs to the DHHC palmitoyltransferase family.</text>
</comment>
<feature type="region of interest" description="Disordered" evidence="11">
    <location>
        <begin position="1"/>
        <end position="22"/>
    </location>
</feature>
<dbReference type="InterPro" id="IPR001594">
    <property type="entry name" value="Palmitoyltrfase_DHHC"/>
</dbReference>
<evidence type="ECO:0000259" key="12">
    <source>
        <dbReference type="Pfam" id="PF01529"/>
    </source>
</evidence>
<dbReference type="InterPro" id="IPR039859">
    <property type="entry name" value="PFA4/ZDH16/20/ERF2-like"/>
</dbReference>
<keyword evidence="3" id="KW-0812">Transmembrane</keyword>
<dbReference type="GO" id="GO:0019706">
    <property type="term" value="F:protein-cysteine S-palmitoyltransferase activity"/>
    <property type="evidence" value="ECO:0007669"/>
    <property type="project" value="UniProtKB-EC"/>
</dbReference>
<dbReference type="GO" id="GO:0006612">
    <property type="term" value="P:protein targeting to membrane"/>
    <property type="evidence" value="ECO:0007669"/>
    <property type="project" value="TreeGrafter"/>
</dbReference>
<evidence type="ECO:0000256" key="1">
    <source>
        <dbReference type="ARBA" id="ARBA00004141"/>
    </source>
</evidence>
<reference evidence="13 14" key="1">
    <citation type="submission" date="2017-11" db="EMBL/GenBank/DDBJ databases">
        <title>De novo assembly and phasing of dikaryotic genomes from two isolates of Puccinia coronata f. sp. avenae, the causal agent of oat crown rust.</title>
        <authorList>
            <person name="Miller M.E."/>
            <person name="Zhang Y."/>
            <person name="Omidvar V."/>
            <person name="Sperschneider J."/>
            <person name="Schwessinger B."/>
            <person name="Raley C."/>
            <person name="Palmer J.M."/>
            <person name="Garnica D."/>
            <person name="Upadhyaya N."/>
            <person name="Rathjen J."/>
            <person name="Taylor J.M."/>
            <person name="Park R.F."/>
            <person name="Dodds P.N."/>
            <person name="Hirsch C.D."/>
            <person name="Kianian S.F."/>
            <person name="Figueroa M."/>
        </authorList>
    </citation>
    <scope>NUCLEOTIDE SEQUENCE [LARGE SCALE GENOMIC DNA]</scope>
    <source>
        <strain evidence="13">12NC29</strain>
    </source>
</reference>
<protein>
    <recommendedName>
        <fullName evidence="10">Palmitoyltransferase</fullName>
        <ecNumber evidence="10">2.3.1.225</ecNumber>
    </recommendedName>
</protein>
<feature type="compositionally biased region" description="Polar residues" evidence="11">
    <location>
        <begin position="300"/>
        <end position="313"/>
    </location>
</feature>
<keyword evidence="6" id="KW-0564">Palmitate</keyword>
<dbReference type="Proteomes" id="UP000235388">
    <property type="component" value="Unassembled WGS sequence"/>
</dbReference>
<dbReference type="PANTHER" id="PTHR22883">
    <property type="entry name" value="ZINC FINGER DHHC DOMAIN CONTAINING PROTEIN"/>
    <property type="match status" value="1"/>
</dbReference>
<keyword evidence="5" id="KW-0472">Membrane</keyword>
<dbReference type="GO" id="GO:0005794">
    <property type="term" value="C:Golgi apparatus"/>
    <property type="evidence" value="ECO:0007669"/>
    <property type="project" value="TreeGrafter"/>
</dbReference>
<evidence type="ECO:0000256" key="10">
    <source>
        <dbReference type="RuleBase" id="RU079119"/>
    </source>
</evidence>
<dbReference type="PANTHER" id="PTHR22883:SF488">
    <property type="entry name" value="PALMITOYLTRANSFERASE"/>
    <property type="match status" value="1"/>
</dbReference>
<keyword evidence="14" id="KW-1185">Reference proteome</keyword>
<dbReference type="STRING" id="200324.A0A2N5U8H0"/>
<keyword evidence="8 10" id="KW-0012">Acyltransferase</keyword>
<feature type="compositionally biased region" description="Basic and acidic residues" evidence="11">
    <location>
        <begin position="169"/>
        <end position="181"/>
    </location>
</feature>
<dbReference type="EMBL" id="PGCJ01000286">
    <property type="protein sequence ID" value="PLW34036.1"/>
    <property type="molecule type" value="Genomic_DNA"/>
</dbReference>
<dbReference type="Pfam" id="PF01529">
    <property type="entry name" value="DHHC"/>
    <property type="match status" value="1"/>
</dbReference>
<evidence type="ECO:0000256" key="9">
    <source>
        <dbReference type="ARBA" id="ARBA00048048"/>
    </source>
</evidence>
<proteinExistence type="inferred from homology"/>
<name>A0A2N5U8H0_9BASI</name>
<keyword evidence="4" id="KW-1133">Transmembrane helix</keyword>
<comment type="domain">
    <text evidence="10">The DHHC domain is required for palmitoyltransferase activity.</text>
</comment>
<accession>A0A2N5U8H0</accession>
<dbReference type="OrthoDB" id="2507193at2759"/>
<evidence type="ECO:0000256" key="6">
    <source>
        <dbReference type="ARBA" id="ARBA00023139"/>
    </source>
</evidence>
<evidence type="ECO:0000256" key="2">
    <source>
        <dbReference type="ARBA" id="ARBA00022679"/>
    </source>
</evidence>
<feature type="region of interest" description="Disordered" evidence="11">
    <location>
        <begin position="257"/>
        <end position="314"/>
    </location>
</feature>
<feature type="region of interest" description="Disordered" evidence="11">
    <location>
        <begin position="160"/>
        <end position="235"/>
    </location>
</feature>
<evidence type="ECO:0000256" key="4">
    <source>
        <dbReference type="ARBA" id="ARBA00022989"/>
    </source>
</evidence>
<evidence type="ECO:0000256" key="11">
    <source>
        <dbReference type="SAM" id="MobiDB-lite"/>
    </source>
</evidence>
<evidence type="ECO:0000256" key="3">
    <source>
        <dbReference type="ARBA" id="ARBA00022692"/>
    </source>
</evidence>
<gene>
    <name evidence="13" type="ORF">PCANC_18860</name>
</gene>
<dbReference type="AlphaFoldDB" id="A0A2N5U8H0"/>
<comment type="catalytic activity">
    <reaction evidence="9 10">
        <text>L-cysteinyl-[protein] + hexadecanoyl-CoA = S-hexadecanoyl-L-cysteinyl-[protein] + CoA</text>
        <dbReference type="Rhea" id="RHEA:36683"/>
        <dbReference type="Rhea" id="RHEA-COMP:10131"/>
        <dbReference type="Rhea" id="RHEA-COMP:11032"/>
        <dbReference type="ChEBI" id="CHEBI:29950"/>
        <dbReference type="ChEBI" id="CHEBI:57287"/>
        <dbReference type="ChEBI" id="CHEBI:57379"/>
        <dbReference type="ChEBI" id="CHEBI:74151"/>
        <dbReference type="EC" id="2.3.1.225"/>
    </reaction>
</comment>
<evidence type="ECO:0000256" key="7">
    <source>
        <dbReference type="ARBA" id="ARBA00023288"/>
    </source>
</evidence>
<dbReference type="PROSITE" id="PS50216">
    <property type="entry name" value="DHHC"/>
    <property type="match status" value="1"/>
</dbReference>
<evidence type="ECO:0000313" key="14">
    <source>
        <dbReference type="Proteomes" id="UP000235388"/>
    </source>
</evidence>
<dbReference type="GO" id="GO:0016020">
    <property type="term" value="C:membrane"/>
    <property type="evidence" value="ECO:0007669"/>
    <property type="project" value="UniProtKB-SubCell"/>
</dbReference>
<dbReference type="GO" id="GO:0005783">
    <property type="term" value="C:endoplasmic reticulum"/>
    <property type="evidence" value="ECO:0007669"/>
    <property type="project" value="TreeGrafter"/>
</dbReference>
<evidence type="ECO:0000256" key="5">
    <source>
        <dbReference type="ARBA" id="ARBA00023136"/>
    </source>
</evidence>
<comment type="subcellular location">
    <subcellularLocation>
        <location evidence="1">Membrane</location>
        <topology evidence="1">Multi-pass membrane protein</topology>
    </subcellularLocation>
</comment>
<keyword evidence="2 10" id="KW-0808">Transferase</keyword>
<evidence type="ECO:0000313" key="13">
    <source>
        <dbReference type="EMBL" id="PLW34036.1"/>
    </source>
</evidence>
<comment type="caution">
    <text evidence="13">The sequence shown here is derived from an EMBL/GenBank/DDBJ whole genome shotgun (WGS) entry which is preliminary data.</text>
</comment>
<sequence>MLKTVSSDPGILPRNLDPNPDMRWKPATIDSPSDPVVPLQHQVGGEKQCEYEESKWCTTCESYRPPRSSHCRLCDCCIDGIDHHCSYLNNCIGSRNYRSFFAFLINQRDVLTNHDWVLDMEAVLPPRPDAQRAYPRQPEGEPDYHLCALHVPAADPTHLCPPRIPHVPDVQRADDGGVHQEPDDEASSEGECEASDADDDDDDSDDEWGGLGGGAVDVVDLTGGGAGGDGDGGRSKRFWTGLLRRIFLINPEPESLQARAAHPPPHHHHSQQPPAPKQNPPLVQRSITSSSADSAAPIPTLTSTGPASCSPRVSPTPRPLVYSLHPLIYLARLPHPQRVWLLVYICQPPFLIHARFFYIV</sequence>
<dbReference type="EC" id="2.3.1.225" evidence="10"/>
<feature type="domain" description="Palmitoyltransferase DHHC" evidence="12">
    <location>
        <begin position="51"/>
        <end position="105"/>
    </location>
</feature>
<evidence type="ECO:0000256" key="8">
    <source>
        <dbReference type="ARBA" id="ARBA00023315"/>
    </source>
</evidence>
<organism evidence="13 14">
    <name type="scientific">Puccinia coronata f. sp. avenae</name>
    <dbReference type="NCBI Taxonomy" id="200324"/>
    <lineage>
        <taxon>Eukaryota</taxon>
        <taxon>Fungi</taxon>
        <taxon>Dikarya</taxon>
        <taxon>Basidiomycota</taxon>
        <taxon>Pucciniomycotina</taxon>
        <taxon>Pucciniomycetes</taxon>
        <taxon>Pucciniales</taxon>
        <taxon>Pucciniaceae</taxon>
        <taxon>Puccinia</taxon>
    </lineage>
</organism>